<evidence type="ECO:0000256" key="1">
    <source>
        <dbReference type="SAM" id="MobiDB-lite"/>
    </source>
</evidence>
<organism evidence="2 3">
    <name type="scientific">Athelia psychrophila</name>
    <dbReference type="NCBI Taxonomy" id="1759441"/>
    <lineage>
        <taxon>Eukaryota</taxon>
        <taxon>Fungi</taxon>
        <taxon>Dikarya</taxon>
        <taxon>Basidiomycota</taxon>
        <taxon>Agaricomycotina</taxon>
        <taxon>Agaricomycetes</taxon>
        <taxon>Agaricomycetidae</taxon>
        <taxon>Atheliales</taxon>
        <taxon>Atheliaceae</taxon>
        <taxon>Athelia</taxon>
    </lineage>
</organism>
<evidence type="ECO:0000313" key="3">
    <source>
        <dbReference type="Proteomes" id="UP000076532"/>
    </source>
</evidence>
<sequence>MAYLVCFPLADGGKKPVYDHQLRIQLQIHDVQSSLASYVGKAQALEGVFDKQEHIKREVSGLSAARTGQQPVDEEDEAPGSLRPELGRSRRPEQPHLGIAYLQVDEECQAVAIRSQSIHDDMPGLPLRTWYAAQCERIKTHGKGHMPIPLILESFPGRCPSCYPPSPSPHPG</sequence>
<reference evidence="2 3" key="1">
    <citation type="journal article" date="2016" name="Mol. Biol. Evol.">
        <title>Comparative Genomics of Early-Diverging Mushroom-Forming Fungi Provides Insights into the Origins of Lignocellulose Decay Capabilities.</title>
        <authorList>
            <person name="Nagy L.G."/>
            <person name="Riley R."/>
            <person name="Tritt A."/>
            <person name="Adam C."/>
            <person name="Daum C."/>
            <person name="Floudas D."/>
            <person name="Sun H."/>
            <person name="Yadav J.S."/>
            <person name="Pangilinan J."/>
            <person name="Larsson K.H."/>
            <person name="Matsuura K."/>
            <person name="Barry K."/>
            <person name="Labutti K."/>
            <person name="Kuo R."/>
            <person name="Ohm R.A."/>
            <person name="Bhattacharya S.S."/>
            <person name="Shirouzu T."/>
            <person name="Yoshinaga Y."/>
            <person name="Martin F.M."/>
            <person name="Grigoriev I.V."/>
            <person name="Hibbett D.S."/>
        </authorList>
    </citation>
    <scope>NUCLEOTIDE SEQUENCE [LARGE SCALE GENOMIC DNA]</scope>
    <source>
        <strain evidence="2 3">CBS 109695</strain>
    </source>
</reference>
<proteinExistence type="predicted"/>
<gene>
    <name evidence="2" type="ORF">FIBSPDRAFT_964514</name>
</gene>
<keyword evidence="3" id="KW-1185">Reference proteome</keyword>
<protein>
    <submittedName>
        <fullName evidence="2">Uncharacterized protein</fullName>
    </submittedName>
</protein>
<name>A0A165XQK2_9AGAM</name>
<feature type="region of interest" description="Disordered" evidence="1">
    <location>
        <begin position="60"/>
        <end position="93"/>
    </location>
</feature>
<dbReference type="EMBL" id="KV417714">
    <property type="protein sequence ID" value="KZP08793.1"/>
    <property type="molecule type" value="Genomic_DNA"/>
</dbReference>
<dbReference type="AlphaFoldDB" id="A0A165XQK2"/>
<evidence type="ECO:0000313" key="2">
    <source>
        <dbReference type="EMBL" id="KZP08793.1"/>
    </source>
</evidence>
<accession>A0A165XQK2</accession>
<dbReference type="Proteomes" id="UP000076532">
    <property type="component" value="Unassembled WGS sequence"/>
</dbReference>